<protein>
    <submittedName>
        <fullName evidence="2">SHE10</fullName>
    </submittedName>
</protein>
<dbReference type="AlphaFoldDB" id="A0AAI9WZ76"/>
<proteinExistence type="predicted"/>
<keyword evidence="3" id="KW-1185">Reference proteome</keyword>
<feature type="chain" id="PRO_5042473402" evidence="1">
    <location>
        <begin position="20"/>
        <end position="531"/>
    </location>
</feature>
<evidence type="ECO:0000313" key="3">
    <source>
        <dbReference type="Proteomes" id="UP001202479"/>
    </source>
</evidence>
<name>A0AAI9WZ76_9ASCO</name>
<keyword evidence="1" id="KW-0732">Signal</keyword>
<dbReference type="GeneID" id="73378918"/>
<reference evidence="2" key="1">
    <citation type="journal article" date="2022" name="DNA Res.">
        <title>Genome analysis of five recently described species of the CUG-Ser clade uncovers Candida theae as a new hybrid lineage with pathogenic potential in the Candida parapsilosis species complex.</title>
        <authorList>
            <person name="Mixao V."/>
            <person name="Del Olmo V."/>
            <person name="Hegedusova E."/>
            <person name="Saus E."/>
            <person name="Pryszcz L."/>
            <person name="Cillingova A."/>
            <person name="Nosek J."/>
            <person name="Gabaldon T."/>
        </authorList>
    </citation>
    <scope>NUCLEOTIDE SEQUENCE</scope>
    <source>
        <strain evidence="2">CBS 10844</strain>
    </source>
</reference>
<feature type="signal peptide" evidence="1">
    <location>
        <begin position="1"/>
        <end position="19"/>
    </location>
</feature>
<comment type="caution">
    <text evidence="2">The sequence shown here is derived from an EMBL/GenBank/DDBJ whole genome shotgun (WGS) entry which is preliminary data.</text>
</comment>
<sequence length="531" mass="61771">MTSQIKWALLVVVTYLIYAWTYVCPPTHQTADFNKLSPVNCHFCKLSDTVLRPYVQPIYEVNIRPQLVELDEKLDLSHKLDIIRPLFESKYGINAGLQRIYSALNTSITKFELFVDKYFNILAKVCFSKMSVWFKVIASNASNFSHATSKRVGYIVSLAKSVPYIDRFCNKIEEIYDKLVQSSQAVKLQEKTTFLKSEFKSLVKFDEFYPREFKSSLINVVKEMLGQKFTSEEAGWEKGEDDADVETVLIVSTISVFENGALVTDDIDPLSREIFDEIQIWEKKVEKTIELAKGNLEKEMAPKLKEIIEHLKPRISQDFQDLQRTNHLQYKDLNRKIVQIEKDVEKTRASNDSCIETITRQEIRDDIAASYESAQNCSIDVQRILTIKNEDILNEYFKCVQDTIDILETFGESMINEFSSKLTQLTLNFDSDKEELEWKVWKKFHEIKESLFDFRDSILDKAYQYKNNGAQTSTKVKLSEIIGLGPWNEYLRSIEYHLNFLLQDNGDYLRLMRAKANLAFQEREGLPQCIN</sequence>
<gene>
    <name evidence="2" type="ORF">KGF56_001301</name>
</gene>
<evidence type="ECO:0000313" key="2">
    <source>
        <dbReference type="EMBL" id="KAI3406082.2"/>
    </source>
</evidence>
<dbReference type="EMBL" id="JAHUZD010000026">
    <property type="protein sequence ID" value="KAI3406082.2"/>
    <property type="molecule type" value="Genomic_DNA"/>
</dbReference>
<evidence type="ECO:0000256" key="1">
    <source>
        <dbReference type="SAM" id="SignalP"/>
    </source>
</evidence>
<organism evidence="2 3">
    <name type="scientific">Candida oxycetoniae</name>
    <dbReference type="NCBI Taxonomy" id="497107"/>
    <lineage>
        <taxon>Eukaryota</taxon>
        <taxon>Fungi</taxon>
        <taxon>Dikarya</taxon>
        <taxon>Ascomycota</taxon>
        <taxon>Saccharomycotina</taxon>
        <taxon>Pichiomycetes</taxon>
        <taxon>Debaryomycetaceae</taxon>
        <taxon>Candida/Lodderomyces clade</taxon>
        <taxon>Candida</taxon>
    </lineage>
</organism>
<dbReference type="Proteomes" id="UP001202479">
    <property type="component" value="Unassembled WGS sequence"/>
</dbReference>
<dbReference type="RefSeq" id="XP_049181827.1">
    <property type="nucleotide sequence ID" value="XM_049322411.1"/>
</dbReference>
<accession>A0AAI9WZ76</accession>